<accession>A0ABV0QHG0</accession>
<gene>
    <name evidence="1" type="ORF">XENOCAPTIV_004939</name>
</gene>
<dbReference type="EMBL" id="JAHRIN010009933">
    <property type="protein sequence ID" value="MEQ2194937.1"/>
    <property type="molecule type" value="Genomic_DNA"/>
</dbReference>
<dbReference type="Proteomes" id="UP001434883">
    <property type="component" value="Unassembled WGS sequence"/>
</dbReference>
<sequence length="117" mass="13120">MGESVHRTTASFELLKSCLYRIMVECEPLLKETIISPILYHILCLIQEQVVSLTILVKEPRHSSPQRPSPAHYEGSKVILRLEGMQSPSSKFLVCPKAYSQWDWPGKPPEGGAQEGS</sequence>
<proteinExistence type="predicted"/>
<reference evidence="1 2" key="1">
    <citation type="submission" date="2021-06" db="EMBL/GenBank/DDBJ databases">
        <authorList>
            <person name="Palmer J.M."/>
        </authorList>
    </citation>
    <scope>NUCLEOTIDE SEQUENCE [LARGE SCALE GENOMIC DNA]</scope>
    <source>
        <strain evidence="1 2">XC_2019</strain>
        <tissue evidence="1">Muscle</tissue>
    </source>
</reference>
<evidence type="ECO:0000313" key="2">
    <source>
        <dbReference type="Proteomes" id="UP001434883"/>
    </source>
</evidence>
<protein>
    <submittedName>
        <fullName evidence="1">Uncharacterized protein</fullName>
    </submittedName>
</protein>
<organism evidence="1 2">
    <name type="scientific">Xenoophorus captivus</name>
    <dbReference type="NCBI Taxonomy" id="1517983"/>
    <lineage>
        <taxon>Eukaryota</taxon>
        <taxon>Metazoa</taxon>
        <taxon>Chordata</taxon>
        <taxon>Craniata</taxon>
        <taxon>Vertebrata</taxon>
        <taxon>Euteleostomi</taxon>
        <taxon>Actinopterygii</taxon>
        <taxon>Neopterygii</taxon>
        <taxon>Teleostei</taxon>
        <taxon>Neoteleostei</taxon>
        <taxon>Acanthomorphata</taxon>
        <taxon>Ovalentaria</taxon>
        <taxon>Atherinomorphae</taxon>
        <taxon>Cyprinodontiformes</taxon>
        <taxon>Goodeidae</taxon>
        <taxon>Xenoophorus</taxon>
    </lineage>
</organism>
<evidence type="ECO:0000313" key="1">
    <source>
        <dbReference type="EMBL" id="MEQ2194937.1"/>
    </source>
</evidence>
<keyword evidence="2" id="KW-1185">Reference proteome</keyword>
<name>A0ABV0QHG0_9TELE</name>
<comment type="caution">
    <text evidence="1">The sequence shown here is derived from an EMBL/GenBank/DDBJ whole genome shotgun (WGS) entry which is preliminary data.</text>
</comment>